<feature type="non-terminal residue" evidence="1">
    <location>
        <position position="45"/>
    </location>
</feature>
<evidence type="ECO:0000313" key="1">
    <source>
        <dbReference type="EMBL" id="KFM57607.1"/>
    </source>
</evidence>
<sequence length="45" mass="4961">MNQPLIALLIMSTASTIVNIDFIQLNGAVFTLSRRSSTSESIRIH</sequence>
<dbReference type="EMBL" id="KK112426">
    <property type="protein sequence ID" value="KFM57607.1"/>
    <property type="molecule type" value="Genomic_DNA"/>
</dbReference>
<organism evidence="1 2">
    <name type="scientific">Stegodyphus mimosarum</name>
    <name type="common">African social velvet spider</name>
    <dbReference type="NCBI Taxonomy" id="407821"/>
    <lineage>
        <taxon>Eukaryota</taxon>
        <taxon>Metazoa</taxon>
        <taxon>Ecdysozoa</taxon>
        <taxon>Arthropoda</taxon>
        <taxon>Chelicerata</taxon>
        <taxon>Arachnida</taxon>
        <taxon>Araneae</taxon>
        <taxon>Araneomorphae</taxon>
        <taxon>Entelegynae</taxon>
        <taxon>Eresoidea</taxon>
        <taxon>Eresidae</taxon>
        <taxon>Stegodyphus</taxon>
    </lineage>
</organism>
<name>A0A087SXL8_STEMI</name>
<dbReference type="Proteomes" id="UP000054359">
    <property type="component" value="Unassembled WGS sequence"/>
</dbReference>
<gene>
    <name evidence="1" type="ORF">X975_02609</name>
</gene>
<reference evidence="1 2" key="1">
    <citation type="submission" date="2013-11" db="EMBL/GenBank/DDBJ databases">
        <title>Genome sequencing of Stegodyphus mimosarum.</title>
        <authorList>
            <person name="Bechsgaard J."/>
        </authorList>
    </citation>
    <scope>NUCLEOTIDE SEQUENCE [LARGE SCALE GENOMIC DNA]</scope>
</reference>
<evidence type="ECO:0000313" key="2">
    <source>
        <dbReference type="Proteomes" id="UP000054359"/>
    </source>
</evidence>
<dbReference type="AlphaFoldDB" id="A0A087SXL8"/>
<keyword evidence="2" id="KW-1185">Reference proteome</keyword>
<proteinExistence type="predicted"/>
<accession>A0A087SXL8</accession>
<protein>
    <submittedName>
        <fullName evidence="1">Uncharacterized protein</fullName>
    </submittedName>
</protein>